<gene>
    <name evidence="2" type="ordered locus">CAALFM_C503690WA</name>
    <name evidence="1" type="ordered locus">orf19.6681</name>
</gene>
<dbReference type="InterPro" id="IPR010424">
    <property type="entry name" value="EutQ"/>
</dbReference>
<dbReference type="eggNOG" id="KOG1515">
    <property type="taxonomic scope" value="Eukaryota"/>
</dbReference>
<accession>A0A1D8PNT5</accession>
<dbReference type="VEuPathDB" id="FungiDB:C5_03690W_A"/>
<dbReference type="PANTHER" id="PTHR36169">
    <property type="entry name" value="ETHANOLAMINE UTILIZATION PROTEIN EUTQ"/>
    <property type="match status" value="1"/>
</dbReference>
<reference evidence="2 3" key="1">
    <citation type="journal article" date="2004" name="Proc. Natl. Acad. Sci. U.S.A.">
        <title>The diploid genome sequence of Candida albicans.</title>
        <authorList>
            <person name="Jones T."/>
            <person name="Federspiel N.A."/>
            <person name="Chibana H."/>
            <person name="Dungan J."/>
            <person name="Kalman S."/>
            <person name="Magee B.B."/>
            <person name="Newport G."/>
            <person name="Thorstenson Y.R."/>
            <person name="Agabian N."/>
            <person name="Magee P.T."/>
            <person name="Davis R.W."/>
            <person name="Scherer S."/>
        </authorList>
    </citation>
    <scope>NUCLEOTIDE SEQUENCE [LARGE SCALE GENOMIC DNA]</scope>
    <source>
        <strain evidence="3">SC5314 / ATCC MYA-2876</strain>
    </source>
</reference>
<dbReference type="InParanoid" id="A0A1D8PNT5"/>
<evidence type="ECO:0000313" key="1">
    <source>
        <dbReference type="CGD" id="CAL0000196568"/>
    </source>
</evidence>
<dbReference type="EMBL" id="CP017627">
    <property type="protein sequence ID" value="AOW29780.1"/>
    <property type="molecule type" value="Genomic_DNA"/>
</dbReference>
<name>A0A1D8PNT5_CANAL</name>
<dbReference type="OrthoDB" id="2152029at2759"/>
<evidence type="ECO:0008006" key="4">
    <source>
        <dbReference type="Google" id="ProtNLM"/>
    </source>
</evidence>
<reference evidence="2 3" key="3">
    <citation type="journal article" date="2013" name="Genome Biol.">
        <title>Assembly of a phased diploid Candida albicans genome facilitates allele-specific measurements and provides a simple model for repeat and indel structure.</title>
        <authorList>
            <person name="Muzzey D."/>
            <person name="Schwartz K."/>
            <person name="Weissman J.S."/>
            <person name="Sherlock G."/>
        </authorList>
    </citation>
    <scope>NUCLEOTIDE SEQUENCE [LARGE SCALE GENOMIC DNA]</scope>
    <source>
        <strain evidence="3">SC5314 / ATCC MYA-2876</strain>
    </source>
</reference>
<dbReference type="InterPro" id="IPR029058">
    <property type="entry name" value="AB_hydrolase_fold"/>
</dbReference>
<dbReference type="InterPro" id="IPR019436">
    <property type="entry name" value="Say1-like"/>
</dbReference>
<dbReference type="CGD" id="CAL0000196568">
    <property type="gene designation" value="orf19.6681"/>
</dbReference>
<evidence type="ECO:0000313" key="3">
    <source>
        <dbReference type="Proteomes" id="UP000000559"/>
    </source>
</evidence>
<dbReference type="GeneID" id="3646989"/>
<keyword evidence="3" id="KW-1185">Reference proteome</keyword>
<protein>
    <recommendedName>
        <fullName evidence="4">Alpha/beta hydrolase fold-3 domain-containing protein</fullName>
    </recommendedName>
</protein>
<dbReference type="Pfam" id="PF10340">
    <property type="entry name" value="Say1_Mug180"/>
    <property type="match status" value="1"/>
</dbReference>
<dbReference type="RefSeq" id="XP_711433.1">
    <property type="nucleotide sequence ID" value="XM_706341.2"/>
</dbReference>
<dbReference type="AlphaFoldDB" id="A0A1D8PNT5"/>
<reference evidence="2 3" key="2">
    <citation type="journal article" date="2007" name="Genome Biol.">
        <title>Assembly of the Candida albicans genome into sixteen supercontigs aligned on the eight chromosomes.</title>
        <authorList>
            <person name="van het Hoog M."/>
            <person name="Rast T.J."/>
            <person name="Martchenko M."/>
            <person name="Grindle S."/>
            <person name="Dignard D."/>
            <person name="Hogues H."/>
            <person name="Cuomo C."/>
            <person name="Berriman M."/>
            <person name="Scherer S."/>
            <person name="Magee B.B."/>
            <person name="Whiteway M."/>
            <person name="Chibana H."/>
            <person name="Nantel A."/>
            <person name="Magee P.T."/>
        </authorList>
    </citation>
    <scope>GENOME REANNOTATION</scope>
    <source>
        <strain evidence="3">SC5314 / ATCC MYA-2876</strain>
    </source>
</reference>
<proteinExistence type="predicted"/>
<dbReference type="ESTHER" id="canal-q59nx4">
    <property type="family name" value="Steryl_acetyl_hydrolase"/>
</dbReference>
<dbReference type="STRING" id="237561.A0A1D8PNT5"/>
<sequence length="414" mass="47527">MLSFKGWKVLLSIPIKLLAVLLKYPFAGGVNKKFKYDLLNSLKLILYRTALHMPVRESALLSIMSNHFIINKLIKNLYPTLTKLPSYGKKYDKQSYWLVKNRDRKPNDPILIFLHGGGYFFETMPCQIESLLSIYHVLDAPKRSSLSILVLDYKLASRGYKIPYQLTQLIETYTNLVKDGNTNMMLMGDSAGGNLALTFLQHLRLDHVNLPYPTSTILISPWVKLAPDEIQNTPGYSYHDNTPVDMIQVDFFRDVEKQNAILGDIEHTELTISPGNCLYRHEDWEDIPSLVEPGHSVFVIVGEHECFRDDVLEWCHFALKSPLTSQRDDSRGVFNPKIHEYIRNGNDFAYVEVVVEPWGVHDSVLYFENTIISKVKKNPKLKVNLLNSHEYFGFIKLVNFLNNVLPGSSQTKFV</sequence>
<organism evidence="2 3">
    <name type="scientific">Candida albicans (strain SC5314 / ATCC MYA-2876)</name>
    <name type="common">Yeast</name>
    <dbReference type="NCBI Taxonomy" id="237561"/>
    <lineage>
        <taxon>Eukaryota</taxon>
        <taxon>Fungi</taxon>
        <taxon>Dikarya</taxon>
        <taxon>Ascomycota</taxon>
        <taxon>Saccharomycotina</taxon>
        <taxon>Pichiomycetes</taxon>
        <taxon>Debaryomycetaceae</taxon>
        <taxon>Candida/Lodderomyces clade</taxon>
        <taxon>Candida</taxon>
    </lineage>
</organism>
<dbReference type="Gene3D" id="3.40.50.1820">
    <property type="entry name" value="alpha/beta hydrolase"/>
    <property type="match status" value="1"/>
</dbReference>
<evidence type="ECO:0000313" key="2">
    <source>
        <dbReference type="EMBL" id="AOW29780.1"/>
    </source>
</evidence>
<dbReference type="SUPFAM" id="SSF53474">
    <property type="entry name" value="alpha/beta-Hydrolases"/>
    <property type="match status" value="1"/>
</dbReference>
<dbReference type="Proteomes" id="UP000000559">
    <property type="component" value="Chromosome 5"/>
</dbReference>
<dbReference type="OMA" id="EWCKYAL"/>
<dbReference type="SMR" id="A0A1D8PNT5"/>
<dbReference type="KEGG" id="cal:CAALFM_C503690WA"/>
<dbReference type="PANTHER" id="PTHR36169:SF1">
    <property type="entry name" value="ACETATE KINASE EUTQ"/>
    <property type="match status" value="1"/>
</dbReference>